<evidence type="ECO:0000256" key="3">
    <source>
        <dbReference type="ARBA" id="ARBA00022833"/>
    </source>
</evidence>
<dbReference type="Proteomes" id="UP000001542">
    <property type="component" value="Unassembled WGS sequence"/>
</dbReference>
<gene>
    <name evidence="7" type="ORF">TVAG_188590</name>
</gene>
<organism evidence="7 8">
    <name type="scientific">Trichomonas vaginalis (strain ATCC PRA-98 / G3)</name>
    <dbReference type="NCBI Taxonomy" id="412133"/>
    <lineage>
        <taxon>Eukaryota</taxon>
        <taxon>Metamonada</taxon>
        <taxon>Parabasalia</taxon>
        <taxon>Trichomonadida</taxon>
        <taxon>Trichomonadidae</taxon>
        <taxon>Trichomonas</taxon>
    </lineage>
</organism>
<dbReference type="CDD" id="cd15489">
    <property type="entry name" value="PHD_SF"/>
    <property type="match status" value="1"/>
</dbReference>
<dbReference type="GO" id="GO:0008270">
    <property type="term" value="F:zinc ion binding"/>
    <property type="evidence" value="ECO:0007669"/>
    <property type="project" value="UniProtKB-KW"/>
</dbReference>
<dbReference type="InterPro" id="IPR013083">
    <property type="entry name" value="Znf_RING/FYVE/PHD"/>
</dbReference>
<dbReference type="InterPro" id="IPR019787">
    <property type="entry name" value="Znf_PHD-finger"/>
</dbReference>
<feature type="region of interest" description="Disordered" evidence="5">
    <location>
        <begin position="63"/>
        <end position="87"/>
    </location>
</feature>
<evidence type="ECO:0000256" key="5">
    <source>
        <dbReference type="SAM" id="MobiDB-lite"/>
    </source>
</evidence>
<reference evidence="7" key="1">
    <citation type="submission" date="2006-10" db="EMBL/GenBank/DDBJ databases">
        <authorList>
            <person name="Amadeo P."/>
            <person name="Zhao Q."/>
            <person name="Wortman J."/>
            <person name="Fraser-Liggett C."/>
            <person name="Carlton J."/>
        </authorList>
    </citation>
    <scope>NUCLEOTIDE SEQUENCE</scope>
    <source>
        <strain evidence="7">G3</strain>
    </source>
</reference>
<dbReference type="InParanoid" id="A2EEX4"/>
<dbReference type="Gene3D" id="3.30.40.10">
    <property type="entry name" value="Zinc/RING finger domain, C3HC4 (zinc finger)"/>
    <property type="match status" value="2"/>
</dbReference>
<dbReference type="SMART" id="SM00249">
    <property type="entry name" value="PHD"/>
    <property type="match status" value="2"/>
</dbReference>
<evidence type="ECO:0000256" key="1">
    <source>
        <dbReference type="ARBA" id="ARBA00022723"/>
    </source>
</evidence>
<feature type="region of interest" description="Disordered" evidence="5">
    <location>
        <begin position="647"/>
        <end position="669"/>
    </location>
</feature>
<keyword evidence="1" id="KW-0479">Metal-binding</keyword>
<keyword evidence="8" id="KW-1185">Reference proteome</keyword>
<dbReference type="InterPro" id="IPR001965">
    <property type="entry name" value="Znf_PHD"/>
</dbReference>
<evidence type="ECO:0000313" key="8">
    <source>
        <dbReference type="Proteomes" id="UP000001542"/>
    </source>
</evidence>
<evidence type="ECO:0000313" key="7">
    <source>
        <dbReference type="EMBL" id="EAY08772.1"/>
    </source>
</evidence>
<dbReference type="InterPro" id="IPR011011">
    <property type="entry name" value="Znf_FYVE_PHD"/>
</dbReference>
<dbReference type="KEGG" id="tva:4766679"/>
<dbReference type="RefSeq" id="XP_001320995.1">
    <property type="nucleotide sequence ID" value="XM_001320960.1"/>
</dbReference>
<protein>
    <submittedName>
        <fullName evidence="7">PHD-finger family protein</fullName>
    </submittedName>
</protein>
<name>A2EEX4_TRIV3</name>
<dbReference type="EMBL" id="DS113371">
    <property type="protein sequence ID" value="EAY08772.1"/>
    <property type="molecule type" value="Genomic_DNA"/>
</dbReference>
<dbReference type="VEuPathDB" id="TrichDB:TVAG_188590"/>
<dbReference type="AlphaFoldDB" id="A2EEX4"/>
<sequence>MLVHGSINLLNNNQTVTKQLPAVRKVVVIHQNEKALTPITISNKPETKMITINTADLLVSKPSSGMASSSSLDSSPRVLSQPETPTTIRISPNATVTPSYQPKVTTFVPPPIQKTDTQDINSLHVMRNWADPYASQYVYQSLMAQQSMQQQVISNSYQYQQSSQNSGWAFQYSAYNYLPNNGYYYQYQQYPQVPLPSKPKKDVNYSIERSSRNKQPARKVKAIPVPQLVTVDVKTCDKPLDKIPHFPYPNRNYVERPEPIQFMDTCGNVHNLTCTCKSQANEGTLIECRMCHNFMHLTCVNIAKEDDKHPFVCPFCMRKRIDCSCNENLNYSIPLIQCTGCGLWVHKACEGLSFGRLPTDFKCKKCGSGKYSLPLPKIDDSKNIRTSAGCDTFELISAVPDGNFRQSLVEDLNSSELDFANFIGKYVNQYIDLFMSGNTEFWNVFIDVAVHLFQVDADYINEMIDSAVFSMLYGPQKIFEYSFTPFTFSESISEFIESLSVTEYDSPKQEVGIYVDQIDGYVKSPKSLNENDFICDLPGFIVHTDEVDADEGIPPNVVNIQDTDVVVGLKGKDAELVSKIKRSLRPNCVAKFYKVKDQLKVGLFAARISSPIEDRPPRDGIIKSHGELRLLLDGELPFPTPKIQWREKKVRKSKDSKSKKQKSSEISTSSLSLLSSFLDDEVPSIPITLTVSKEATEKRKQYLNCM</sequence>
<evidence type="ECO:0000256" key="2">
    <source>
        <dbReference type="ARBA" id="ARBA00022771"/>
    </source>
</evidence>
<dbReference type="OrthoDB" id="79252at2759"/>
<keyword evidence="2 4" id="KW-0863">Zinc-finger</keyword>
<keyword evidence="3" id="KW-0862">Zinc</keyword>
<evidence type="ECO:0000256" key="4">
    <source>
        <dbReference type="PROSITE-ProRule" id="PRU00146"/>
    </source>
</evidence>
<feature type="compositionally biased region" description="Polar residues" evidence="5">
    <location>
        <begin position="77"/>
        <end position="87"/>
    </location>
</feature>
<proteinExistence type="predicted"/>
<reference evidence="7" key="2">
    <citation type="journal article" date="2007" name="Science">
        <title>Draft genome sequence of the sexually transmitted pathogen Trichomonas vaginalis.</title>
        <authorList>
            <person name="Carlton J.M."/>
            <person name="Hirt R.P."/>
            <person name="Silva J.C."/>
            <person name="Delcher A.L."/>
            <person name="Schatz M."/>
            <person name="Zhao Q."/>
            <person name="Wortman J.R."/>
            <person name="Bidwell S.L."/>
            <person name="Alsmark U.C.M."/>
            <person name="Besteiro S."/>
            <person name="Sicheritz-Ponten T."/>
            <person name="Noel C.J."/>
            <person name="Dacks J.B."/>
            <person name="Foster P.G."/>
            <person name="Simillion C."/>
            <person name="Van de Peer Y."/>
            <person name="Miranda-Saavedra D."/>
            <person name="Barton G.J."/>
            <person name="Westrop G.D."/>
            <person name="Mueller S."/>
            <person name="Dessi D."/>
            <person name="Fiori P.L."/>
            <person name="Ren Q."/>
            <person name="Paulsen I."/>
            <person name="Zhang H."/>
            <person name="Bastida-Corcuera F.D."/>
            <person name="Simoes-Barbosa A."/>
            <person name="Brown M.T."/>
            <person name="Hayes R.D."/>
            <person name="Mukherjee M."/>
            <person name="Okumura C.Y."/>
            <person name="Schneider R."/>
            <person name="Smith A.J."/>
            <person name="Vanacova S."/>
            <person name="Villalvazo M."/>
            <person name="Haas B.J."/>
            <person name="Pertea M."/>
            <person name="Feldblyum T.V."/>
            <person name="Utterback T.R."/>
            <person name="Shu C.L."/>
            <person name="Osoegawa K."/>
            <person name="de Jong P.J."/>
            <person name="Hrdy I."/>
            <person name="Horvathova L."/>
            <person name="Zubacova Z."/>
            <person name="Dolezal P."/>
            <person name="Malik S.B."/>
            <person name="Logsdon J.M. Jr."/>
            <person name="Henze K."/>
            <person name="Gupta A."/>
            <person name="Wang C.C."/>
            <person name="Dunne R.L."/>
            <person name="Upcroft J.A."/>
            <person name="Upcroft P."/>
            <person name="White O."/>
            <person name="Salzberg S.L."/>
            <person name="Tang P."/>
            <person name="Chiu C.-H."/>
            <person name="Lee Y.-S."/>
            <person name="Embley T.M."/>
            <person name="Coombs G.H."/>
            <person name="Mottram J.C."/>
            <person name="Tachezy J."/>
            <person name="Fraser-Liggett C.M."/>
            <person name="Johnson P.J."/>
        </authorList>
    </citation>
    <scope>NUCLEOTIDE SEQUENCE [LARGE SCALE GENOMIC DNA]</scope>
    <source>
        <strain evidence="7">G3</strain>
    </source>
</reference>
<dbReference type="VEuPathDB" id="TrichDB:TVAGG3_0472060"/>
<accession>A2EEX4</accession>
<feature type="compositionally biased region" description="Low complexity" evidence="5">
    <location>
        <begin position="63"/>
        <end position="75"/>
    </location>
</feature>
<dbReference type="STRING" id="5722.A2EEX4"/>
<dbReference type="PROSITE" id="PS50016">
    <property type="entry name" value="ZF_PHD_2"/>
    <property type="match status" value="1"/>
</dbReference>
<dbReference type="SUPFAM" id="SSF57903">
    <property type="entry name" value="FYVE/PHD zinc finger"/>
    <property type="match status" value="2"/>
</dbReference>
<feature type="domain" description="PHD-type" evidence="6">
    <location>
        <begin position="271"/>
        <end position="319"/>
    </location>
</feature>
<evidence type="ECO:0000259" key="6">
    <source>
        <dbReference type="PROSITE" id="PS50016"/>
    </source>
</evidence>